<dbReference type="OrthoDB" id="10282012at2759"/>
<comment type="caution">
    <text evidence="6">The sequence shown here is derived from an EMBL/GenBank/DDBJ whole genome shotgun (WGS) entry which is preliminary data.</text>
</comment>
<dbReference type="Proteomes" id="UP000697107">
    <property type="component" value="Unassembled WGS sequence"/>
</dbReference>
<evidence type="ECO:0000313" key="6">
    <source>
        <dbReference type="EMBL" id="RAW35134.1"/>
    </source>
</evidence>
<dbReference type="EMBL" id="RCMK01001246">
    <property type="protein sequence ID" value="KAG2898546.1"/>
    <property type="molecule type" value="Genomic_DNA"/>
</dbReference>
<evidence type="ECO:0000313" key="3">
    <source>
        <dbReference type="EMBL" id="KAG2898546.1"/>
    </source>
</evidence>
<dbReference type="STRING" id="29920.A0A329SEB7"/>
<dbReference type="EMBL" id="RCMV01001281">
    <property type="protein sequence ID" value="KAG3209367.1"/>
    <property type="molecule type" value="Genomic_DNA"/>
</dbReference>
<evidence type="ECO:0000313" key="1">
    <source>
        <dbReference type="EMBL" id="KAG2833833.1"/>
    </source>
</evidence>
<dbReference type="Proteomes" id="UP000251314">
    <property type="component" value="Unassembled WGS sequence"/>
</dbReference>
<dbReference type="Proteomes" id="UP000736787">
    <property type="component" value="Unassembled WGS sequence"/>
</dbReference>
<gene>
    <name evidence="6" type="ORF">PC110_g8534</name>
    <name evidence="1" type="ORF">PC113_g20508</name>
    <name evidence="2" type="ORF">PC115_g18813</name>
    <name evidence="3" type="ORF">PC117_g22494</name>
    <name evidence="4" type="ORF">PC118_g20385</name>
    <name evidence="5" type="ORF">PC129_g19612</name>
</gene>
<dbReference type="EMBL" id="MJFZ01000178">
    <property type="protein sequence ID" value="RAW35134.1"/>
    <property type="molecule type" value="Genomic_DNA"/>
</dbReference>
<dbReference type="EMBL" id="RCMI01001002">
    <property type="protein sequence ID" value="KAG2892456.1"/>
    <property type="molecule type" value="Genomic_DNA"/>
</dbReference>
<evidence type="ECO:0000313" key="2">
    <source>
        <dbReference type="EMBL" id="KAG2892456.1"/>
    </source>
</evidence>
<dbReference type="EMBL" id="RCMG01001190">
    <property type="protein sequence ID" value="KAG2833833.1"/>
    <property type="molecule type" value="Genomic_DNA"/>
</dbReference>
<evidence type="ECO:0000313" key="7">
    <source>
        <dbReference type="Proteomes" id="UP000251314"/>
    </source>
</evidence>
<dbReference type="EMBL" id="RCML01001224">
    <property type="protein sequence ID" value="KAG2964322.1"/>
    <property type="molecule type" value="Genomic_DNA"/>
</dbReference>
<sequence>MLMDPDPTGVIDVDEDLSDFEEEIETFDPAEVVPSSLAEVDAIRNMRLIPSKEVEAPSYV</sequence>
<keyword evidence="7" id="KW-1185">Reference proteome</keyword>
<protein>
    <submittedName>
        <fullName evidence="6">Uncharacterized protein</fullName>
    </submittedName>
</protein>
<evidence type="ECO:0000313" key="5">
    <source>
        <dbReference type="EMBL" id="KAG3209367.1"/>
    </source>
</evidence>
<reference evidence="1" key="2">
    <citation type="submission" date="2018-10" db="EMBL/GenBank/DDBJ databases">
        <title>Effector identification in a new, highly contiguous assembly of the strawberry crown rot pathogen Phytophthora cactorum.</title>
        <authorList>
            <person name="Armitage A.D."/>
            <person name="Nellist C.F."/>
            <person name="Bates H."/>
            <person name="Vickerstaff R.J."/>
            <person name="Harrison R.J."/>
        </authorList>
    </citation>
    <scope>NUCLEOTIDE SEQUENCE</scope>
    <source>
        <strain evidence="1">15-7</strain>
        <strain evidence="2">4032</strain>
        <strain evidence="3">4040</strain>
        <strain evidence="4">P415</strain>
        <strain evidence="5">P421</strain>
    </source>
</reference>
<dbReference type="AlphaFoldDB" id="A0A329SEB7"/>
<organism evidence="6 7">
    <name type="scientific">Phytophthora cactorum</name>
    <dbReference type="NCBI Taxonomy" id="29920"/>
    <lineage>
        <taxon>Eukaryota</taxon>
        <taxon>Sar</taxon>
        <taxon>Stramenopiles</taxon>
        <taxon>Oomycota</taxon>
        <taxon>Peronosporomycetes</taxon>
        <taxon>Peronosporales</taxon>
        <taxon>Peronosporaceae</taxon>
        <taxon>Phytophthora</taxon>
    </lineage>
</organism>
<dbReference type="Proteomes" id="UP000760860">
    <property type="component" value="Unassembled WGS sequence"/>
</dbReference>
<evidence type="ECO:0000313" key="4">
    <source>
        <dbReference type="EMBL" id="KAG2964322.1"/>
    </source>
</evidence>
<dbReference type="VEuPathDB" id="FungiDB:PC110_g8534"/>
<dbReference type="Proteomes" id="UP000735874">
    <property type="component" value="Unassembled WGS sequence"/>
</dbReference>
<accession>A0A329SEB7</accession>
<proteinExistence type="predicted"/>
<name>A0A329SEB7_9STRA</name>
<dbReference type="Proteomes" id="UP000774804">
    <property type="component" value="Unassembled WGS sequence"/>
</dbReference>
<reference evidence="6 7" key="1">
    <citation type="submission" date="2018-01" db="EMBL/GenBank/DDBJ databases">
        <title>Draft genome of the strawberry crown rot pathogen Phytophthora cactorum.</title>
        <authorList>
            <person name="Armitage A.D."/>
            <person name="Lysoe E."/>
            <person name="Nellist C.F."/>
            <person name="Harrison R.J."/>
            <person name="Brurberg M.B."/>
        </authorList>
    </citation>
    <scope>NUCLEOTIDE SEQUENCE [LARGE SCALE GENOMIC DNA]</scope>
    <source>
        <strain evidence="6 7">10300</strain>
    </source>
</reference>